<comment type="caution">
    <text evidence="1">The sequence shown here is derived from an EMBL/GenBank/DDBJ whole genome shotgun (WGS) entry which is preliminary data.</text>
</comment>
<organism evidence="1 2">
    <name type="scientific">Catharanthus roseus</name>
    <name type="common">Madagascar periwinkle</name>
    <name type="synonym">Vinca rosea</name>
    <dbReference type="NCBI Taxonomy" id="4058"/>
    <lineage>
        <taxon>Eukaryota</taxon>
        <taxon>Viridiplantae</taxon>
        <taxon>Streptophyta</taxon>
        <taxon>Embryophyta</taxon>
        <taxon>Tracheophyta</taxon>
        <taxon>Spermatophyta</taxon>
        <taxon>Magnoliopsida</taxon>
        <taxon>eudicotyledons</taxon>
        <taxon>Gunneridae</taxon>
        <taxon>Pentapetalae</taxon>
        <taxon>asterids</taxon>
        <taxon>lamiids</taxon>
        <taxon>Gentianales</taxon>
        <taxon>Apocynaceae</taxon>
        <taxon>Rauvolfioideae</taxon>
        <taxon>Vinceae</taxon>
        <taxon>Catharanthinae</taxon>
        <taxon>Catharanthus</taxon>
    </lineage>
</organism>
<protein>
    <submittedName>
        <fullName evidence="1">Uncharacterized protein</fullName>
    </submittedName>
</protein>
<proteinExistence type="predicted"/>
<sequence>MIEELSKVNELSQAQEEVEESIVIHIVEETSNEDSCDNMNEKSIEKEELVERLCILDSISIISKESEHFEVDECHLNISNYFSYVLGIEDKGSNMEKELSNYH</sequence>
<accession>A0ACC0BTZ7</accession>
<reference evidence="2" key="1">
    <citation type="journal article" date="2023" name="Nat. Plants">
        <title>Single-cell RNA sequencing provides a high-resolution roadmap for understanding the multicellular compartmentation of specialized metabolism.</title>
        <authorList>
            <person name="Sun S."/>
            <person name="Shen X."/>
            <person name="Li Y."/>
            <person name="Li Y."/>
            <person name="Wang S."/>
            <person name="Li R."/>
            <person name="Zhang H."/>
            <person name="Shen G."/>
            <person name="Guo B."/>
            <person name="Wei J."/>
            <person name="Xu J."/>
            <person name="St-Pierre B."/>
            <person name="Chen S."/>
            <person name="Sun C."/>
        </authorList>
    </citation>
    <scope>NUCLEOTIDE SEQUENCE [LARGE SCALE GENOMIC DNA]</scope>
</reference>
<keyword evidence="2" id="KW-1185">Reference proteome</keyword>
<evidence type="ECO:0000313" key="1">
    <source>
        <dbReference type="EMBL" id="KAI5676150.1"/>
    </source>
</evidence>
<dbReference type="EMBL" id="CM044702">
    <property type="protein sequence ID" value="KAI5676150.1"/>
    <property type="molecule type" value="Genomic_DNA"/>
</dbReference>
<dbReference type="Proteomes" id="UP001060085">
    <property type="component" value="Linkage Group LG02"/>
</dbReference>
<gene>
    <name evidence="1" type="ORF">M9H77_07100</name>
</gene>
<name>A0ACC0BTZ7_CATRO</name>
<evidence type="ECO:0000313" key="2">
    <source>
        <dbReference type="Proteomes" id="UP001060085"/>
    </source>
</evidence>